<dbReference type="OrthoDB" id="9775268at2"/>
<dbReference type="GO" id="GO:0005886">
    <property type="term" value="C:plasma membrane"/>
    <property type="evidence" value="ECO:0007669"/>
    <property type="project" value="UniProtKB-SubCell"/>
</dbReference>
<evidence type="ECO:0000256" key="8">
    <source>
        <dbReference type="SAM" id="Phobius"/>
    </source>
</evidence>
<name>A0A143QRI5_RHOFA</name>
<dbReference type="PANTHER" id="PTHR23513:SF11">
    <property type="entry name" value="STAPHYLOFERRIN A TRANSPORTER"/>
    <property type="match status" value="1"/>
</dbReference>
<feature type="region of interest" description="Disordered" evidence="7">
    <location>
        <begin position="1"/>
        <end position="22"/>
    </location>
</feature>
<feature type="compositionally biased region" description="Low complexity" evidence="7">
    <location>
        <begin position="13"/>
        <end position="22"/>
    </location>
</feature>
<reference evidence="10 11" key="1">
    <citation type="journal article" date="2016" name="Genome Announc.">
        <title>Complete Genome and Plasmid Sequences for Rhodococcus fascians D188 and Draft Sequences for Rhodococcus Isolates PBTS 1 and PBTS 2.</title>
        <authorList>
            <person name="Stamler R.A."/>
            <person name="Vereecke D."/>
            <person name="Zhang Y."/>
            <person name="Schilkey F."/>
            <person name="Devitt N."/>
            <person name="Randall J.J."/>
        </authorList>
    </citation>
    <scope>NUCLEOTIDE SEQUENCE [LARGE SCALE GENOMIC DNA]</scope>
    <source>
        <strain evidence="10 11">PBTS2</strain>
    </source>
</reference>
<feature type="transmembrane region" description="Helical" evidence="8">
    <location>
        <begin position="98"/>
        <end position="120"/>
    </location>
</feature>
<dbReference type="PANTHER" id="PTHR23513">
    <property type="entry name" value="INTEGRAL MEMBRANE EFFLUX PROTEIN-RELATED"/>
    <property type="match status" value="1"/>
</dbReference>
<dbReference type="Proteomes" id="UP000076038">
    <property type="component" value="Chromosome"/>
</dbReference>
<dbReference type="EMBL" id="CP015220">
    <property type="protein sequence ID" value="AMY25406.1"/>
    <property type="molecule type" value="Genomic_DNA"/>
</dbReference>
<keyword evidence="11" id="KW-1185">Reference proteome</keyword>
<organism evidence="10 11">
    <name type="scientific">Rhodococcoides fascians</name>
    <name type="common">Rhodococcus fascians</name>
    <dbReference type="NCBI Taxonomy" id="1828"/>
    <lineage>
        <taxon>Bacteria</taxon>
        <taxon>Bacillati</taxon>
        <taxon>Actinomycetota</taxon>
        <taxon>Actinomycetes</taxon>
        <taxon>Mycobacteriales</taxon>
        <taxon>Nocardiaceae</taxon>
        <taxon>Rhodococcoides</taxon>
    </lineage>
</organism>
<evidence type="ECO:0000256" key="3">
    <source>
        <dbReference type="ARBA" id="ARBA00022475"/>
    </source>
</evidence>
<keyword evidence="4 8" id="KW-0812">Transmembrane</keyword>
<dbReference type="InterPro" id="IPR020846">
    <property type="entry name" value="MFS_dom"/>
</dbReference>
<evidence type="ECO:0000256" key="6">
    <source>
        <dbReference type="ARBA" id="ARBA00023136"/>
    </source>
</evidence>
<accession>A0A143QRI5</accession>
<reference evidence="11" key="2">
    <citation type="submission" date="2016-04" db="EMBL/GenBank/DDBJ databases">
        <title>Complete Genome and Plasmid Sequences for Rhodococcus fascians D188 and Draft Sequences for Rhodococcus spp. Isolates PBTS 1 and PBTS 2.</title>
        <authorList>
            <person name="Stamer R."/>
            <person name="Vereecke D."/>
            <person name="Zhang Y."/>
            <person name="Schilkey F."/>
            <person name="Devitt N."/>
            <person name="Randall J."/>
        </authorList>
    </citation>
    <scope>NUCLEOTIDE SEQUENCE [LARGE SCALE GENOMIC DNA]</scope>
    <source>
        <strain evidence="11">PBTS2</strain>
    </source>
</reference>
<proteinExistence type="predicted"/>
<dbReference type="KEGG" id="rhs:A3Q41_04125"/>
<dbReference type="Gene3D" id="1.20.1250.20">
    <property type="entry name" value="MFS general substrate transporter like domains"/>
    <property type="match status" value="1"/>
</dbReference>
<dbReference type="AlphaFoldDB" id="A0A143QRI5"/>
<gene>
    <name evidence="10" type="primary">entS_3</name>
    <name evidence="10" type="ORF">A3Q41_04125</name>
</gene>
<evidence type="ECO:0000313" key="10">
    <source>
        <dbReference type="EMBL" id="AMY25406.1"/>
    </source>
</evidence>
<comment type="subcellular location">
    <subcellularLocation>
        <location evidence="1">Cell membrane</location>
        <topology evidence="1">Multi-pass membrane protein</topology>
    </subcellularLocation>
</comment>
<keyword evidence="6 8" id="KW-0472">Membrane</keyword>
<dbReference type="CDD" id="cd06173">
    <property type="entry name" value="MFS_MefA_like"/>
    <property type="match status" value="1"/>
</dbReference>
<evidence type="ECO:0000256" key="5">
    <source>
        <dbReference type="ARBA" id="ARBA00022989"/>
    </source>
</evidence>
<keyword evidence="5 8" id="KW-1133">Transmembrane helix</keyword>
<evidence type="ECO:0000256" key="4">
    <source>
        <dbReference type="ARBA" id="ARBA00022692"/>
    </source>
</evidence>
<dbReference type="SUPFAM" id="SSF103473">
    <property type="entry name" value="MFS general substrate transporter"/>
    <property type="match status" value="1"/>
</dbReference>
<feature type="transmembrane region" description="Helical" evidence="8">
    <location>
        <begin position="367"/>
        <end position="386"/>
    </location>
</feature>
<feature type="transmembrane region" description="Helical" evidence="8">
    <location>
        <begin position="392"/>
        <end position="415"/>
    </location>
</feature>
<feature type="transmembrane region" description="Helical" evidence="8">
    <location>
        <begin position="274"/>
        <end position="294"/>
    </location>
</feature>
<sequence>MADIRAMVGGTGVSTTDTTPAAPSAWSPLRNTVYRSLFIAQLVSNIGGWMQTVGAQWFLVEREASTTIIAAVQTASLLPTLLLALLAGALADALDRRVLLIAVGAGSMLTGIVLTALAWTDTLSPWGLLACTFVLGCWTSLSAPAWQAIQPELVSREEIPAASALGSVTVNGARAVGPALAGVLVALAGPTFVFAINAASFLATLSVLIAWKRPKHPQTDREGLAESILSGVRYIRSGPIVRRIILRSALFAFPASALWALLPSASSSVLKLGSVGYGVLLGVLGVGAVIGVAATPMLRKRCSANILLVGSAVGYGVGMAALAWLPLWAVVPALLLSGIAWITTLTALNASIQLSLATWVRARGMSVYLLVFMGSQAIGSLVWGWLASKIGIVDALAVAVAALAFVAASVAVLPLRPETGVLDRAVSMAWPTPTVMFEPDPDDGPVRITVTYRVVDDALEQFLTSMAPVGIARKRTGAYAWNLYRSLDVEDTVVEQFTVPSWSQYRRQREERWTGSDHDVVQKALAHTVDGATRTETHDIALSVRTNPNGQ</sequence>
<keyword evidence="2" id="KW-0813">Transport</keyword>
<feature type="domain" description="Major facilitator superfamily (MFS) profile" evidence="9">
    <location>
        <begin position="33"/>
        <end position="420"/>
    </location>
</feature>
<evidence type="ECO:0000256" key="1">
    <source>
        <dbReference type="ARBA" id="ARBA00004651"/>
    </source>
</evidence>
<protein>
    <submittedName>
        <fullName evidence="10">Enterobactin exporter EntS</fullName>
    </submittedName>
</protein>
<evidence type="ECO:0000256" key="7">
    <source>
        <dbReference type="SAM" id="MobiDB-lite"/>
    </source>
</evidence>
<dbReference type="GO" id="GO:0022857">
    <property type="term" value="F:transmembrane transporter activity"/>
    <property type="evidence" value="ECO:0007669"/>
    <property type="project" value="InterPro"/>
</dbReference>
<dbReference type="Pfam" id="PF05977">
    <property type="entry name" value="MFS_3"/>
    <property type="match status" value="1"/>
</dbReference>
<dbReference type="InterPro" id="IPR010290">
    <property type="entry name" value="TM_effector"/>
</dbReference>
<feature type="transmembrane region" description="Helical" evidence="8">
    <location>
        <begin position="306"/>
        <end position="327"/>
    </location>
</feature>
<evidence type="ECO:0000256" key="2">
    <source>
        <dbReference type="ARBA" id="ARBA00022448"/>
    </source>
</evidence>
<feature type="transmembrane region" description="Helical" evidence="8">
    <location>
        <begin position="68"/>
        <end position="91"/>
    </location>
</feature>
<dbReference type="PATRIC" id="fig|1653479.3.peg.4183"/>
<evidence type="ECO:0000259" key="9">
    <source>
        <dbReference type="PROSITE" id="PS50850"/>
    </source>
</evidence>
<dbReference type="PROSITE" id="PS50850">
    <property type="entry name" value="MFS"/>
    <property type="match status" value="1"/>
</dbReference>
<evidence type="ECO:0000313" key="11">
    <source>
        <dbReference type="Proteomes" id="UP000076038"/>
    </source>
</evidence>
<feature type="transmembrane region" description="Helical" evidence="8">
    <location>
        <begin position="192"/>
        <end position="211"/>
    </location>
</feature>
<feature type="transmembrane region" description="Helical" evidence="8">
    <location>
        <begin position="244"/>
        <end position="262"/>
    </location>
</feature>
<dbReference type="InterPro" id="IPR036259">
    <property type="entry name" value="MFS_trans_sf"/>
</dbReference>
<keyword evidence="3" id="KW-1003">Cell membrane</keyword>
<feature type="transmembrane region" description="Helical" evidence="8">
    <location>
        <begin position="339"/>
        <end position="360"/>
    </location>
</feature>